<keyword evidence="2" id="KW-0732">Signal</keyword>
<dbReference type="AlphaFoldDB" id="A0A135U6J6"/>
<dbReference type="Proteomes" id="UP000070054">
    <property type="component" value="Unassembled WGS sequence"/>
</dbReference>
<sequence length="321" mass="34297">MISKIVIALHVVLTLVILAVTIRALQDEANEKKGIVQILAKRFVQVPDLVGSIATAVQSAAAGVVTAAIASGESLVAASLPSSISVGTKYACVASECAAIPGHAFRLIQDLAAFVPSSEEIEQLQKLVEKCPNLETVLFAGLGLVLVSTTLLLAGLKFRLLRFVSLGLDVVAVVLFASDVPDDPPVVVSQQTLEETLARLGISPEKVRSKSRSRGELTALVGCDAAGSTMKNPRDGNRVPDPVSPKTTTAGLRLVIDRINSSIQRLDHQLRVLSDAQERLRKLALLTTEEVDWDDPVTQIRSEEALFDCESESSPYISLED</sequence>
<evidence type="ECO:0000256" key="2">
    <source>
        <dbReference type="SAM" id="SignalP"/>
    </source>
</evidence>
<feature type="chain" id="PRO_5007804719" description="Integral membrane protein" evidence="2">
    <location>
        <begin position="25"/>
        <end position="321"/>
    </location>
</feature>
<protein>
    <recommendedName>
        <fullName evidence="5">Integral membrane protein</fullName>
    </recommendedName>
</protein>
<evidence type="ECO:0000313" key="4">
    <source>
        <dbReference type="Proteomes" id="UP000070054"/>
    </source>
</evidence>
<keyword evidence="1" id="KW-1133">Transmembrane helix</keyword>
<dbReference type="EMBL" id="JEMN01000811">
    <property type="protein sequence ID" value="KXH56031.1"/>
    <property type="molecule type" value="Genomic_DNA"/>
</dbReference>
<comment type="caution">
    <text evidence="3">The sequence shown here is derived from an EMBL/GenBank/DDBJ whole genome shotgun (WGS) entry which is preliminary data.</text>
</comment>
<feature type="transmembrane region" description="Helical" evidence="1">
    <location>
        <begin position="137"/>
        <end position="156"/>
    </location>
</feature>
<keyword evidence="4" id="KW-1185">Reference proteome</keyword>
<evidence type="ECO:0008006" key="5">
    <source>
        <dbReference type="Google" id="ProtNLM"/>
    </source>
</evidence>
<feature type="signal peptide" evidence="2">
    <location>
        <begin position="1"/>
        <end position="24"/>
    </location>
</feature>
<evidence type="ECO:0000256" key="1">
    <source>
        <dbReference type="SAM" id="Phobius"/>
    </source>
</evidence>
<keyword evidence="1" id="KW-0472">Membrane</keyword>
<keyword evidence="1" id="KW-0812">Transmembrane</keyword>
<proteinExistence type="predicted"/>
<accession>A0A135U6J6</accession>
<reference evidence="3 4" key="1">
    <citation type="submission" date="2014-02" db="EMBL/GenBank/DDBJ databases">
        <title>The genome sequence of Colletotrichum nymphaeae SA-01.</title>
        <authorList>
            <person name="Baroncelli R."/>
            <person name="Thon M.R."/>
        </authorList>
    </citation>
    <scope>NUCLEOTIDE SEQUENCE [LARGE SCALE GENOMIC DNA]</scope>
    <source>
        <strain evidence="3 4">SA-01</strain>
    </source>
</reference>
<gene>
    <name evidence="3" type="ORF">CNYM01_14275</name>
</gene>
<evidence type="ECO:0000313" key="3">
    <source>
        <dbReference type="EMBL" id="KXH56031.1"/>
    </source>
</evidence>
<organism evidence="3 4">
    <name type="scientific">Colletotrichum nymphaeae SA-01</name>
    <dbReference type="NCBI Taxonomy" id="1460502"/>
    <lineage>
        <taxon>Eukaryota</taxon>
        <taxon>Fungi</taxon>
        <taxon>Dikarya</taxon>
        <taxon>Ascomycota</taxon>
        <taxon>Pezizomycotina</taxon>
        <taxon>Sordariomycetes</taxon>
        <taxon>Hypocreomycetidae</taxon>
        <taxon>Glomerellales</taxon>
        <taxon>Glomerellaceae</taxon>
        <taxon>Colletotrichum</taxon>
        <taxon>Colletotrichum acutatum species complex</taxon>
    </lineage>
</organism>
<name>A0A135U6J6_9PEZI</name>